<proteinExistence type="predicted"/>
<sequence length="736" mass="80742">MPGEAQKGPIGSHGIESRSEGLGEWLREFLKQELTPYPGRGAVVARIVISATLTMILIVTFRIPGGVVGALSAFVLSRENLVATARSAAFMMLAFVIGALFIPVGARLLASPPETHFLWVACSLFIVFFMLRCLVQYGVATAFALVVANVIGIWYLPGPAERNVELTLWLVDATLIGVLVTVGVEVIYYALRKGDDLIDGLDIRLKLIEDLVACYATGKDISVTTKNGLAQYGFVGVGTLRRHVSRGNYSAEFRARMSALVSLVGRSVDFAAALASSYQRLPEQDEQRLLRLQRTIAEMRSCIKTKGSPCDSGLEPSPTAGTPLLSEIESMVSLMPTLFSKDTTPDPSLSLIEDAPDTNRIFIPDAFTNPEHLRYVLGGTLAAMLCYVLYVALDWPGLSTSVTTCVLTALTTIGSSRQKQILRVAGFLLGGVVAGMGAQIFVLPYIDSITGFALLFASATGVAAWLATSSSRLSYAGVQFAFAFYIVHLSEFTIQTSLSVARDRVLGVFLGITMMWLVFERLFPSSAADEMVRIFVINLRQLAELVSSTPRADDPASIVKVRRLRQEIYRRFGEVNAQMDAVPFETGAIREGDMAARDRIRRWQASLRSFYVIELPLLQFRVFGDLESQGRTFAKLENEVRAGCARIFNAVADDLQEQVTTRHHEPEIPVEVLEHLEAAQRGQDIKFTEREQALMRLTRTISQIVDRLQHEVSTEGLYETYASDAPSPASIVPKSA</sequence>
<feature type="transmembrane region" description="Helical" evidence="1">
    <location>
        <begin position="449"/>
        <end position="468"/>
    </location>
</feature>
<reference evidence="2 3" key="1">
    <citation type="submission" date="2016-10" db="EMBL/GenBank/DDBJ databases">
        <authorList>
            <person name="de Groot N.N."/>
        </authorList>
    </citation>
    <scope>NUCLEOTIDE SEQUENCE [LARGE SCALE GENOMIC DNA]</scope>
    <source>
        <strain evidence="2 3">DSM 22489</strain>
    </source>
</reference>
<gene>
    <name evidence="2" type="ORF">SAMN05421819_0995</name>
</gene>
<feature type="transmembrane region" description="Helical" evidence="1">
    <location>
        <begin position="139"/>
        <end position="156"/>
    </location>
</feature>
<name>A0A1H5UH36_9BACT</name>
<dbReference type="EMBL" id="FNVA01000001">
    <property type="protein sequence ID" value="SEF73577.1"/>
    <property type="molecule type" value="Genomic_DNA"/>
</dbReference>
<dbReference type="Pfam" id="PF04632">
    <property type="entry name" value="FUSC"/>
    <property type="match status" value="1"/>
</dbReference>
<feature type="transmembrane region" description="Helical" evidence="1">
    <location>
        <begin position="373"/>
        <end position="392"/>
    </location>
</feature>
<dbReference type="InterPro" id="IPR006726">
    <property type="entry name" value="PHBA_efflux_AaeB/fusaric-R"/>
</dbReference>
<feature type="transmembrane region" description="Helical" evidence="1">
    <location>
        <begin position="168"/>
        <end position="191"/>
    </location>
</feature>
<keyword evidence="3" id="KW-1185">Reference proteome</keyword>
<feature type="transmembrane region" description="Helical" evidence="1">
    <location>
        <begin position="480"/>
        <end position="498"/>
    </location>
</feature>
<feature type="transmembrane region" description="Helical" evidence="1">
    <location>
        <begin position="398"/>
        <end position="414"/>
    </location>
</feature>
<dbReference type="Proteomes" id="UP000236728">
    <property type="component" value="Unassembled WGS sequence"/>
</dbReference>
<feature type="transmembrane region" description="Helical" evidence="1">
    <location>
        <begin position="88"/>
        <end position="110"/>
    </location>
</feature>
<dbReference type="GO" id="GO:0005886">
    <property type="term" value="C:plasma membrane"/>
    <property type="evidence" value="ECO:0007669"/>
    <property type="project" value="InterPro"/>
</dbReference>
<organism evidence="2 3">
    <name type="scientific">Bryocella elongata</name>
    <dbReference type="NCBI Taxonomy" id="863522"/>
    <lineage>
        <taxon>Bacteria</taxon>
        <taxon>Pseudomonadati</taxon>
        <taxon>Acidobacteriota</taxon>
        <taxon>Terriglobia</taxon>
        <taxon>Terriglobales</taxon>
        <taxon>Acidobacteriaceae</taxon>
        <taxon>Bryocella</taxon>
    </lineage>
</organism>
<keyword evidence="1" id="KW-0472">Membrane</keyword>
<dbReference type="AlphaFoldDB" id="A0A1H5UH36"/>
<feature type="transmembrane region" description="Helical" evidence="1">
    <location>
        <begin position="421"/>
        <end position="443"/>
    </location>
</feature>
<evidence type="ECO:0000256" key="1">
    <source>
        <dbReference type="SAM" id="Phobius"/>
    </source>
</evidence>
<accession>A0A1H5UH36</accession>
<feature type="transmembrane region" description="Helical" evidence="1">
    <location>
        <begin position="43"/>
        <end position="76"/>
    </location>
</feature>
<protein>
    <submittedName>
        <fullName evidence="2">Multidrug resistance protein MdtO</fullName>
    </submittedName>
</protein>
<keyword evidence="1" id="KW-0812">Transmembrane</keyword>
<feature type="transmembrane region" description="Helical" evidence="1">
    <location>
        <begin position="504"/>
        <end position="523"/>
    </location>
</feature>
<evidence type="ECO:0000313" key="3">
    <source>
        <dbReference type="Proteomes" id="UP000236728"/>
    </source>
</evidence>
<dbReference type="OrthoDB" id="105720at2"/>
<dbReference type="RefSeq" id="WP_103931842.1">
    <property type="nucleotide sequence ID" value="NZ_FNVA01000001.1"/>
</dbReference>
<keyword evidence="1" id="KW-1133">Transmembrane helix</keyword>
<feature type="transmembrane region" description="Helical" evidence="1">
    <location>
        <begin position="116"/>
        <end position="134"/>
    </location>
</feature>
<dbReference type="GO" id="GO:0022857">
    <property type="term" value="F:transmembrane transporter activity"/>
    <property type="evidence" value="ECO:0007669"/>
    <property type="project" value="InterPro"/>
</dbReference>
<evidence type="ECO:0000313" key="2">
    <source>
        <dbReference type="EMBL" id="SEF73577.1"/>
    </source>
</evidence>